<feature type="region of interest" description="Disordered" evidence="1">
    <location>
        <begin position="96"/>
        <end position="123"/>
    </location>
</feature>
<organism evidence="2 3">
    <name type="scientific">Canis lupus familiaris</name>
    <name type="common">Dog</name>
    <name type="synonym">Canis familiaris</name>
    <dbReference type="NCBI Taxonomy" id="9615"/>
    <lineage>
        <taxon>Eukaryota</taxon>
        <taxon>Metazoa</taxon>
        <taxon>Chordata</taxon>
        <taxon>Craniata</taxon>
        <taxon>Vertebrata</taxon>
        <taxon>Euteleostomi</taxon>
        <taxon>Mammalia</taxon>
        <taxon>Eutheria</taxon>
        <taxon>Laurasiatheria</taxon>
        <taxon>Carnivora</taxon>
        <taxon>Caniformia</taxon>
        <taxon>Canidae</taxon>
        <taxon>Canis</taxon>
    </lineage>
</organism>
<dbReference type="PANTHER" id="PTHR31701:SF2">
    <property type="entry name" value="ENDOPLASMIC RETICULUM MEMBRANE-ASSOCIATED RNA DEGRADATION PROTEIN"/>
    <property type="match status" value="1"/>
</dbReference>
<protein>
    <submittedName>
        <fullName evidence="2">Uncharacterized protein</fullName>
    </submittedName>
</protein>
<proteinExistence type="predicted"/>
<sequence length="210" mass="22377">GAGLRVLELRRAGPLRRALSKLKLRGRDPRAGSGTFLGHLGSKTTSRARAVGRTRRGCLTFHLLSALTRSNGSPGPLCVGAFKRSPCCPLAANAEARRTGPGSRGCPGQGRAQRAEPPRRSLGAPRAVLDGTLTHGGKMLIEDPVTTCLSPSVYDMICKLGFEVKESCDINSIVTQRGEVCWQTITDCVVYTESGLYVLCTPSICLPVPF</sequence>
<dbReference type="Ensembl" id="ENSCAFT00030023412.1">
    <property type="protein sequence ID" value="ENSCAFP00030020411.1"/>
    <property type="gene ID" value="ENSCAFG00030012665.1"/>
</dbReference>
<evidence type="ECO:0000256" key="1">
    <source>
        <dbReference type="SAM" id="MobiDB-lite"/>
    </source>
</evidence>
<evidence type="ECO:0000313" key="3">
    <source>
        <dbReference type="Proteomes" id="UP000694429"/>
    </source>
</evidence>
<evidence type="ECO:0000313" key="2">
    <source>
        <dbReference type="Ensembl" id="ENSCAFP00030020411.1"/>
    </source>
</evidence>
<name>A0A8C0N212_CANLF</name>
<dbReference type="InterPro" id="IPR039635">
    <property type="entry name" value="ERMARD"/>
</dbReference>
<dbReference type="AlphaFoldDB" id="A0A8C0N212"/>
<reference evidence="2" key="2">
    <citation type="submission" date="2025-08" db="UniProtKB">
        <authorList>
            <consortium name="Ensembl"/>
        </authorList>
    </citation>
    <scope>IDENTIFICATION</scope>
</reference>
<dbReference type="PANTHER" id="PTHR31701">
    <property type="entry name" value="ENDOPLASMIC RETICULUM MEMBRANE-ASSOCIATED RNA DEGRADATION PROTEIN"/>
    <property type="match status" value="1"/>
</dbReference>
<reference evidence="2" key="1">
    <citation type="submission" date="2019-03" db="EMBL/GenBank/DDBJ databases">
        <authorList>
            <person name="Warren W.C."/>
            <person name="Johnson G.S."/>
        </authorList>
    </citation>
    <scope>NUCLEOTIDE SEQUENCE [LARGE SCALE GENOMIC DNA]</scope>
    <source>
        <strain evidence="2">Basenji</strain>
    </source>
</reference>
<dbReference type="Proteomes" id="UP000694429">
    <property type="component" value="Chromosome 12"/>
</dbReference>
<accession>A0A8C0N212</accession>